<feature type="transmembrane region" description="Helical" evidence="6">
    <location>
        <begin position="297"/>
        <end position="316"/>
    </location>
</feature>
<keyword evidence="9" id="KW-1185">Reference proteome</keyword>
<dbReference type="EMBL" id="BAABLF010000006">
    <property type="protein sequence ID" value="GAA5189406.1"/>
    <property type="molecule type" value="Genomic_DNA"/>
</dbReference>
<organism evidence="8 9">
    <name type="scientific">Ferrimonas gelatinilytica</name>
    <dbReference type="NCBI Taxonomy" id="1255257"/>
    <lineage>
        <taxon>Bacteria</taxon>
        <taxon>Pseudomonadati</taxon>
        <taxon>Pseudomonadota</taxon>
        <taxon>Gammaproteobacteria</taxon>
        <taxon>Alteromonadales</taxon>
        <taxon>Ferrimonadaceae</taxon>
        <taxon>Ferrimonas</taxon>
    </lineage>
</organism>
<comment type="subcellular location">
    <subcellularLocation>
        <location evidence="1">Cell membrane</location>
        <topology evidence="1">Multi-pass membrane protein</topology>
    </subcellularLocation>
</comment>
<evidence type="ECO:0000313" key="9">
    <source>
        <dbReference type="Proteomes" id="UP001501600"/>
    </source>
</evidence>
<comment type="caution">
    <text evidence="8">The sequence shown here is derived from an EMBL/GenBank/DDBJ whole genome shotgun (WGS) entry which is preliminary data.</text>
</comment>
<evidence type="ECO:0000313" key="8">
    <source>
        <dbReference type="EMBL" id="GAA5189406.1"/>
    </source>
</evidence>
<dbReference type="Proteomes" id="UP001501600">
    <property type="component" value="Unassembled WGS sequence"/>
</dbReference>
<dbReference type="PANTHER" id="PTHR35007:SF1">
    <property type="entry name" value="PILUS ASSEMBLY PROTEIN"/>
    <property type="match status" value="1"/>
</dbReference>
<evidence type="ECO:0000256" key="6">
    <source>
        <dbReference type="SAM" id="Phobius"/>
    </source>
</evidence>
<name>A0ABP9RZ54_9GAMM</name>
<feature type="transmembrane region" description="Helical" evidence="6">
    <location>
        <begin position="93"/>
        <end position="114"/>
    </location>
</feature>
<feature type="transmembrane region" description="Helical" evidence="6">
    <location>
        <begin position="120"/>
        <end position="138"/>
    </location>
</feature>
<keyword evidence="4 6" id="KW-1133">Transmembrane helix</keyword>
<keyword evidence="3 6" id="KW-0812">Transmembrane</keyword>
<evidence type="ECO:0000256" key="2">
    <source>
        <dbReference type="ARBA" id="ARBA00022475"/>
    </source>
</evidence>
<dbReference type="Pfam" id="PF00482">
    <property type="entry name" value="T2SSF"/>
    <property type="match status" value="1"/>
</dbReference>
<protein>
    <submittedName>
        <fullName evidence="8">Type II secretion system F family protein</fullName>
    </submittedName>
</protein>
<evidence type="ECO:0000259" key="7">
    <source>
        <dbReference type="Pfam" id="PF00482"/>
    </source>
</evidence>
<dbReference type="RefSeq" id="WP_345316115.1">
    <property type="nucleotide sequence ID" value="NZ_BAABLF010000006.1"/>
</dbReference>
<sequence length="324" mass="36748">MSIELTFLLCVFIAVILLSQALFIPVYRPKRGDTRVVRERLSRLAQESGQAKASVSIALENRLKKASSLGRILEKNPFINDLSFKLQQSGSNLLGYQFLFVALFCALVLSLAVWVWRNEWSLAVATALMTIFLFNVKLNKDFNKRMEKIEEQFPEALDILRRGIQAGYAFPDAIKLTYEEMDGPIAYEFKLMFAEINFGKDTRRALLHFIERVPSISAMAFSTAVQVQKETGGNLAENIENLSKIIRKRFRFQRQVKTFSAQGRMSAWVLVCVPLALFGYLYLSSPSYAKELTDTETGNTLLTIAGVGMLIGIYWISRLIKIEV</sequence>
<dbReference type="PANTHER" id="PTHR35007">
    <property type="entry name" value="INTEGRAL MEMBRANE PROTEIN-RELATED"/>
    <property type="match status" value="1"/>
</dbReference>
<evidence type="ECO:0000256" key="5">
    <source>
        <dbReference type="ARBA" id="ARBA00023136"/>
    </source>
</evidence>
<keyword evidence="2" id="KW-1003">Cell membrane</keyword>
<accession>A0ABP9RZ54</accession>
<proteinExistence type="predicted"/>
<keyword evidence="5 6" id="KW-0472">Membrane</keyword>
<evidence type="ECO:0000256" key="4">
    <source>
        <dbReference type="ARBA" id="ARBA00022989"/>
    </source>
</evidence>
<evidence type="ECO:0000256" key="1">
    <source>
        <dbReference type="ARBA" id="ARBA00004651"/>
    </source>
</evidence>
<feature type="domain" description="Type II secretion system protein GspF" evidence="7">
    <location>
        <begin position="157"/>
        <end position="282"/>
    </location>
</feature>
<feature type="transmembrane region" description="Helical" evidence="6">
    <location>
        <begin position="6"/>
        <end position="27"/>
    </location>
</feature>
<evidence type="ECO:0000256" key="3">
    <source>
        <dbReference type="ARBA" id="ARBA00022692"/>
    </source>
</evidence>
<feature type="transmembrane region" description="Helical" evidence="6">
    <location>
        <begin position="267"/>
        <end position="285"/>
    </location>
</feature>
<reference evidence="9" key="1">
    <citation type="journal article" date="2019" name="Int. J. Syst. Evol. Microbiol.">
        <title>The Global Catalogue of Microorganisms (GCM) 10K type strain sequencing project: providing services to taxonomists for standard genome sequencing and annotation.</title>
        <authorList>
            <consortium name="The Broad Institute Genomics Platform"/>
            <consortium name="The Broad Institute Genome Sequencing Center for Infectious Disease"/>
            <person name="Wu L."/>
            <person name="Ma J."/>
        </authorList>
    </citation>
    <scope>NUCLEOTIDE SEQUENCE [LARGE SCALE GENOMIC DNA]</scope>
    <source>
        <strain evidence="9">JCM 18720</strain>
    </source>
</reference>
<gene>
    <name evidence="8" type="ORF">GCM10025772_11760</name>
</gene>
<dbReference type="InterPro" id="IPR018076">
    <property type="entry name" value="T2SS_GspF_dom"/>
</dbReference>